<dbReference type="EMBL" id="LT607410">
    <property type="protein sequence ID" value="SCF34696.1"/>
    <property type="molecule type" value="Genomic_DNA"/>
</dbReference>
<dbReference type="Pfam" id="PF10604">
    <property type="entry name" value="Polyketide_cyc2"/>
    <property type="match status" value="1"/>
</dbReference>
<reference evidence="1 2" key="1">
    <citation type="submission" date="2016-06" db="EMBL/GenBank/DDBJ databases">
        <authorList>
            <person name="Kjaerup R.B."/>
            <person name="Dalgaard T.S."/>
            <person name="Juul-Madsen H.R."/>
        </authorList>
    </citation>
    <scope>NUCLEOTIDE SEQUENCE [LARGE SCALE GENOMIC DNA]</scope>
    <source>
        <strain evidence="1 2">DSM 43821</strain>
    </source>
</reference>
<proteinExistence type="predicted"/>
<sequence>MTAAVSTIDIDRPPDEVFAYVADPTRFAEWQHDVVGVRLESGGPVGLGTRFTTTRRIGGVERTMTQEVTEDSPPGRWAVHGVDGPIRPSVTVTVEPLDEGARSRVTFALDFAGHGVGVPLVPMVRRLAAKGAPASYRHLKERLEAGVA</sequence>
<dbReference type="SUPFAM" id="SSF55961">
    <property type="entry name" value="Bet v1-like"/>
    <property type="match status" value="1"/>
</dbReference>
<accession>A0A1C4ZPH5</accession>
<dbReference type="Proteomes" id="UP000198228">
    <property type="component" value="Chromosome I"/>
</dbReference>
<dbReference type="InterPro" id="IPR019587">
    <property type="entry name" value="Polyketide_cyclase/dehydratase"/>
</dbReference>
<gene>
    <name evidence="1" type="ORF">GA0074696_4674</name>
</gene>
<dbReference type="Gene3D" id="3.30.530.20">
    <property type="match status" value="1"/>
</dbReference>
<evidence type="ECO:0000313" key="2">
    <source>
        <dbReference type="Proteomes" id="UP000198228"/>
    </source>
</evidence>
<dbReference type="RefSeq" id="WP_088963045.1">
    <property type="nucleotide sequence ID" value="NZ_LT607410.1"/>
</dbReference>
<organism evidence="1 2">
    <name type="scientific">Micromonospora purpureochromogenes</name>
    <dbReference type="NCBI Taxonomy" id="47872"/>
    <lineage>
        <taxon>Bacteria</taxon>
        <taxon>Bacillati</taxon>
        <taxon>Actinomycetota</taxon>
        <taxon>Actinomycetes</taxon>
        <taxon>Micromonosporales</taxon>
        <taxon>Micromonosporaceae</taxon>
        <taxon>Micromonospora</taxon>
    </lineage>
</organism>
<dbReference type="InterPro" id="IPR023393">
    <property type="entry name" value="START-like_dom_sf"/>
</dbReference>
<dbReference type="AlphaFoldDB" id="A0A1C4ZPH5"/>
<name>A0A1C4ZPH5_9ACTN</name>
<evidence type="ECO:0000313" key="1">
    <source>
        <dbReference type="EMBL" id="SCF34696.1"/>
    </source>
</evidence>
<protein>
    <submittedName>
        <fullName evidence="1">Ribosome association toxin PasT (RatA) of the RatAB toxin-antitoxin module</fullName>
    </submittedName>
</protein>